<protein>
    <submittedName>
        <fullName evidence="3">Uncharacterized protein</fullName>
    </submittedName>
</protein>
<evidence type="ECO:0000256" key="1">
    <source>
        <dbReference type="SAM" id="MobiDB-lite"/>
    </source>
</evidence>
<accession>A0A9X6VKD9</accession>
<name>A0A9X6VKD9_BACCE</name>
<feature type="transmembrane region" description="Helical" evidence="2">
    <location>
        <begin position="52"/>
        <end position="72"/>
    </location>
</feature>
<dbReference type="AlphaFoldDB" id="A0A9X6VKD9"/>
<evidence type="ECO:0000256" key="2">
    <source>
        <dbReference type="SAM" id="Phobius"/>
    </source>
</evidence>
<feature type="compositionally biased region" description="Gly residues" evidence="1">
    <location>
        <begin position="164"/>
        <end position="180"/>
    </location>
</feature>
<keyword evidence="2" id="KW-0812">Transmembrane</keyword>
<proteinExistence type="predicted"/>
<gene>
    <name evidence="3" type="ORF">CN263_17180</name>
</gene>
<keyword evidence="2" id="KW-0472">Membrane</keyword>
<feature type="region of interest" description="Disordered" evidence="1">
    <location>
        <begin position="145"/>
        <end position="180"/>
    </location>
</feature>
<reference evidence="3 4" key="1">
    <citation type="submission" date="2017-09" db="EMBL/GenBank/DDBJ databases">
        <title>Large-scale bioinformatics analysis of Bacillus genomes uncovers conserved roles of natural products in bacterial physiology.</title>
        <authorList>
            <consortium name="Agbiome Team Llc"/>
            <person name="Bleich R.M."/>
            <person name="Kirk G.J."/>
            <person name="Santa Maria K.C."/>
            <person name="Allen S.E."/>
            <person name="Farag S."/>
            <person name="Shank E.A."/>
            <person name="Bowers A."/>
        </authorList>
    </citation>
    <scope>NUCLEOTIDE SEQUENCE [LARGE SCALE GENOMIC DNA]</scope>
    <source>
        <strain evidence="3 4">AFS024404</strain>
    </source>
</reference>
<dbReference type="Proteomes" id="UP000219743">
    <property type="component" value="Unassembled WGS sequence"/>
</dbReference>
<dbReference type="EMBL" id="NTRC01000012">
    <property type="protein sequence ID" value="PFD20441.1"/>
    <property type="molecule type" value="Genomic_DNA"/>
</dbReference>
<keyword evidence="2" id="KW-1133">Transmembrane helix</keyword>
<feature type="transmembrane region" description="Helical" evidence="2">
    <location>
        <begin position="12"/>
        <end position="32"/>
    </location>
</feature>
<comment type="caution">
    <text evidence="3">The sequence shown here is derived from an EMBL/GenBank/DDBJ whole genome shotgun (WGS) entry which is preliminary data.</text>
</comment>
<dbReference type="RefSeq" id="WP_098330369.1">
    <property type="nucleotide sequence ID" value="NZ_NTRC01000012.1"/>
</dbReference>
<feature type="compositionally biased region" description="Polar residues" evidence="1">
    <location>
        <begin position="149"/>
        <end position="161"/>
    </location>
</feature>
<sequence>MFINERSKRIVVTTVIVSMMFFTFRIVSKSIFSTFEASDSFLTFITQAMRVLDIIGALALIVLSFLFLWSLFDTGNNVKESPERKHQVSESKHINLQKNRLEKTVMHGTAYKNKVHGNQYHSPKDNKDLFDNILESSTFISVYKDDSRGSSCTRNNDSETNWGYEGGNDYNGGSDFGGCD</sequence>
<evidence type="ECO:0000313" key="4">
    <source>
        <dbReference type="Proteomes" id="UP000219743"/>
    </source>
</evidence>
<evidence type="ECO:0000313" key="3">
    <source>
        <dbReference type="EMBL" id="PFD20441.1"/>
    </source>
</evidence>
<organism evidence="3 4">
    <name type="scientific">Bacillus cereus</name>
    <dbReference type="NCBI Taxonomy" id="1396"/>
    <lineage>
        <taxon>Bacteria</taxon>
        <taxon>Bacillati</taxon>
        <taxon>Bacillota</taxon>
        <taxon>Bacilli</taxon>
        <taxon>Bacillales</taxon>
        <taxon>Bacillaceae</taxon>
        <taxon>Bacillus</taxon>
        <taxon>Bacillus cereus group</taxon>
    </lineage>
</organism>